<dbReference type="PANTHER" id="PTHR39957:SF1">
    <property type="entry name" value="AT09846P1-RELATED"/>
    <property type="match status" value="1"/>
</dbReference>
<dbReference type="Pfam" id="PF15430">
    <property type="entry name" value="SVWC"/>
    <property type="match status" value="1"/>
</dbReference>
<comment type="subcellular location">
    <subcellularLocation>
        <location evidence="1">Secreted</location>
    </subcellularLocation>
</comment>
<dbReference type="InterPro" id="IPR053308">
    <property type="entry name" value="Vago-like"/>
</dbReference>
<protein>
    <submittedName>
        <fullName evidence="4">Testis-expressed sequence 264 protein</fullName>
    </submittedName>
</protein>
<name>A0A0A1WN08_ZEUCU</name>
<dbReference type="InterPro" id="IPR029277">
    <property type="entry name" value="SVWC_dom"/>
</dbReference>
<dbReference type="PANTHER" id="PTHR39957">
    <property type="entry name" value="AT09846P1-RELATED"/>
    <property type="match status" value="1"/>
</dbReference>
<dbReference type="GO" id="GO:0005576">
    <property type="term" value="C:extracellular region"/>
    <property type="evidence" value="ECO:0007669"/>
    <property type="project" value="UniProtKB-SubCell"/>
</dbReference>
<organism evidence="4">
    <name type="scientific">Zeugodacus cucurbitae</name>
    <name type="common">Melon fruit fly</name>
    <name type="synonym">Bactrocera cucurbitae</name>
    <dbReference type="NCBI Taxonomy" id="28588"/>
    <lineage>
        <taxon>Eukaryota</taxon>
        <taxon>Metazoa</taxon>
        <taxon>Ecdysozoa</taxon>
        <taxon>Arthropoda</taxon>
        <taxon>Hexapoda</taxon>
        <taxon>Insecta</taxon>
        <taxon>Pterygota</taxon>
        <taxon>Neoptera</taxon>
        <taxon>Endopterygota</taxon>
        <taxon>Diptera</taxon>
        <taxon>Brachycera</taxon>
        <taxon>Muscomorpha</taxon>
        <taxon>Tephritoidea</taxon>
        <taxon>Tephritidae</taxon>
        <taxon>Zeugodacus</taxon>
        <taxon>Zeugodacus</taxon>
    </lineage>
</organism>
<dbReference type="EMBL" id="GBXI01014422">
    <property type="protein sequence ID" value="JAC99869.1"/>
    <property type="molecule type" value="Transcribed_RNA"/>
</dbReference>
<evidence type="ECO:0000256" key="2">
    <source>
        <dbReference type="ARBA" id="ARBA00022525"/>
    </source>
</evidence>
<gene>
    <name evidence="4" type="primary">TEX264</name>
    <name evidence="4" type="ORF">g.345</name>
</gene>
<feature type="non-terminal residue" evidence="4">
    <location>
        <position position="1"/>
    </location>
</feature>
<feature type="domain" description="Single" evidence="3">
    <location>
        <begin position="63"/>
        <end position="131"/>
    </location>
</feature>
<reference evidence="4" key="1">
    <citation type="submission" date="2014-11" db="EMBL/GenBank/DDBJ databases">
        <authorList>
            <person name="Geib S."/>
        </authorList>
    </citation>
    <scope>NUCLEOTIDE SEQUENCE</scope>
</reference>
<evidence type="ECO:0000313" key="4">
    <source>
        <dbReference type="EMBL" id="JAC99869.1"/>
    </source>
</evidence>
<reference evidence="4" key="2">
    <citation type="journal article" date="2015" name="Gigascience">
        <title>Reconstructing a comprehensive transcriptome assembly of a white-pupal translocated strain of the pest fruit fly Bactrocera cucurbitae.</title>
        <authorList>
            <person name="Sim S.B."/>
            <person name="Calla B."/>
            <person name="Hall B."/>
            <person name="DeRego T."/>
            <person name="Geib S.M."/>
        </authorList>
    </citation>
    <scope>NUCLEOTIDE SEQUENCE</scope>
</reference>
<evidence type="ECO:0000256" key="1">
    <source>
        <dbReference type="ARBA" id="ARBA00004613"/>
    </source>
</evidence>
<evidence type="ECO:0000259" key="3">
    <source>
        <dbReference type="SMART" id="SM01318"/>
    </source>
</evidence>
<dbReference type="AlphaFoldDB" id="A0A0A1WN08"/>
<sequence>RHLTYKMSNSRRICFEKSAHVEYKMHYGIFGLCSGLLLLVGGSLTEASVGYVDYYDDAHPGKCTISEKIIISPGETAHSPDICGRLTCENEKGLTQISSCGAVDTPDGCEWGDPVKEKATYPECCERQLICN</sequence>
<dbReference type="SMART" id="SM01318">
    <property type="entry name" value="SVWC"/>
    <property type="match status" value="1"/>
</dbReference>
<accession>A0A0A1WN08</accession>
<keyword evidence="2" id="KW-0964">Secreted</keyword>
<proteinExistence type="predicted"/>